<reference evidence="1 2" key="1">
    <citation type="submission" date="2018-06" db="EMBL/GenBank/DDBJ databases">
        <authorList>
            <consortium name="Pathogen Informatics"/>
            <person name="Doyle S."/>
        </authorList>
    </citation>
    <scope>NUCLEOTIDE SEQUENCE [LARGE SCALE GENOMIC DNA]</scope>
    <source>
        <strain evidence="1 2">NCTC11535</strain>
    </source>
</reference>
<dbReference type="RefSeq" id="WP_111836737.1">
    <property type="nucleotide sequence ID" value="NZ_UAPQ01000008.1"/>
</dbReference>
<dbReference type="EMBL" id="UAPQ01000008">
    <property type="protein sequence ID" value="SPT53796.1"/>
    <property type="molecule type" value="Genomic_DNA"/>
</dbReference>
<organism evidence="1 2">
    <name type="scientific">Actinomyces bovis</name>
    <dbReference type="NCBI Taxonomy" id="1658"/>
    <lineage>
        <taxon>Bacteria</taxon>
        <taxon>Bacillati</taxon>
        <taxon>Actinomycetota</taxon>
        <taxon>Actinomycetes</taxon>
        <taxon>Actinomycetales</taxon>
        <taxon>Actinomycetaceae</taxon>
        <taxon>Actinomyces</taxon>
    </lineage>
</organism>
<comment type="caution">
    <text evidence="1">The sequence shown here is derived from an EMBL/GenBank/DDBJ whole genome shotgun (WGS) entry which is preliminary data.</text>
</comment>
<dbReference type="Proteomes" id="UP000250006">
    <property type="component" value="Unassembled WGS sequence"/>
</dbReference>
<evidence type="ECO:0008006" key="3">
    <source>
        <dbReference type="Google" id="ProtNLM"/>
    </source>
</evidence>
<evidence type="ECO:0000313" key="2">
    <source>
        <dbReference type="Proteomes" id="UP000250006"/>
    </source>
</evidence>
<accession>A0ABY1VQ74</accession>
<sequence length="196" mass="21031">MSSQLPALASSAALAAYTRGAITAADPRATSLLDAASAAVRRYCGWHVVPVITETVILDGTGAALVELPSMRVEEITALTEKCPHRGGRVHEWTPEELGDLEWSHLGTLRRRDGVWTDRYQGIRVTMRHGYQEAPELTQTVLQVAAMALSSPTGVTHEQAGGVSINYGTTGAGVAGGLTLLERDVKTLEPYTLRRP</sequence>
<keyword evidence="2" id="KW-1185">Reference proteome</keyword>
<protein>
    <recommendedName>
        <fullName evidence="3">Head-to-tail adaptor</fullName>
    </recommendedName>
</protein>
<evidence type="ECO:0000313" key="1">
    <source>
        <dbReference type="EMBL" id="SPT53796.1"/>
    </source>
</evidence>
<name>A0ABY1VQ74_9ACTO</name>
<gene>
    <name evidence="1" type="ORF">NCTC11535_01480</name>
</gene>
<proteinExistence type="predicted"/>